<evidence type="ECO:0000313" key="3">
    <source>
        <dbReference type="Proteomes" id="UP000683360"/>
    </source>
</evidence>
<gene>
    <name evidence="2" type="ORF">MEDL_953</name>
</gene>
<dbReference type="EMBL" id="CAJPWZ010000083">
    <property type="protein sequence ID" value="CAG2185361.1"/>
    <property type="molecule type" value="Genomic_DNA"/>
</dbReference>
<keyword evidence="3" id="KW-1185">Reference proteome</keyword>
<comment type="caution">
    <text evidence="2">The sequence shown here is derived from an EMBL/GenBank/DDBJ whole genome shotgun (WGS) entry which is preliminary data.</text>
</comment>
<name>A0A8S3PPH6_MYTED</name>
<proteinExistence type="predicted"/>
<feature type="region of interest" description="Disordered" evidence="1">
    <location>
        <begin position="61"/>
        <end position="113"/>
    </location>
</feature>
<evidence type="ECO:0000256" key="1">
    <source>
        <dbReference type="SAM" id="MobiDB-lite"/>
    </source>
</evidence>
<feature type="compositionally biased region" description="Basic and acidic residues" evidence="1">
    <location>
        <begin position="62"/>
        <end position="99"/>
    </location>
</feature>
<organism evidence="2 3">
    <name type="scientific">Mytilus edulis</name>
    <name type="common">Blue mussel</name>
    <dbReference type="NCBI Taxonomy" id="6550"/>
    <lineage>
        <taxon>Eukaryota</taxon>
        <taxon>Metazoa</taxon>
        <taxon>Spiralia</taxon>
        <taxon>Lophotrochozoa</taxon>
        <taxon>Mollusca</taxon>
        <taxon>Bivalvia</taxon>
        <taxon>Autobranchia</taxon>
        <taxon>Pteriomorphia</taxon>
        <taxon>Mytilida</taxon>
        <taxon>Mytiloidea</taxon>
        <taxon>Mytilidae</taxon>
        <taxon>Mytilinae</taxon>
        <taxon>Mytilus</taxon>
    </lineage>
</organism>
<evidence type="ECO:0000313" key="2">
    <source>
        <dbReference type="EMBL" id="CAG2185361.1"/>
    </source>
</evidence>
<dbReference type="AlphaFoldDB" id="A0A8S3PPH6"/>
<sequence length="317" mass="36039">MAALSLDGFQEAQPSGLDLFSLPPTQTAIDSVYYDEHRSTAKLTGTAPVEFNIAAQNSLEDIAGKKENRDQDQPKDKPENIDDLESKQLVEDFQPEKLKTSNKKRKITQHEESKPYIAMPLKTMLQEKSKQKPKMKCYRFEFRCHVTSLRIFKLRKLGSCYHLCKVKSMAHRGVHANDLHFNESDDGLLVKAAIEVENKLKLEIVRDIDDGQQEKAHPHFRSKSYISLQNESNDHNLNEAFQTINRVMEEFINKGSNWILNKVICLEVHTLPYSPIAGSNYMELPYKIKATVGIINIRNDDKSVSMVCTGSPTSDGI</sequence>
<protein>
    <submittedName>
        <fullName evidence="2">Uncharacterized protein</fullName>
    </submittedName>
</protein>
<accession>A0A8S3PPH6</accession>
<reference evidence="2" key="1">
    <citation type="submission" date="2021-03" db="EMBL/GenBank/DDBJ databases">
        <authorList>
            <person name="Bekaert M."/>
        </authorList>
    </citation>
    <scope>NUCLEOTIDE SEQUENCE</scope>
</reference>
<dbReference type="OrthoDB" id="7694315at2759"/>
<dbReference type="Proteomes" id="UP000683360">
    <property type="component" value="Unassembled WGS sequence"/>
</dbReference>